<feature type="domain" description="MIF4G" evidence="2">
    <location>
        <begin position="32"/>
        <end position="259"/>
    </location>
</feature>
<dbReference type="OrthoDB" id="514777at2759"/>
<keyword evidence="4" id="KW-1185">Reference proteome</keyword>
<dbReference type="Pfam" id="PF02854">
    <property type="entry name" value="MIF4G"/>
    <property type="match status" value="1"/>
</dbReference>
<reference evidence="3" key="1">
    <citation type="submission" date="2018-11" db="EMBL/GenBank/DDBJ databases">
        <authorList>
            <consortium name="Pathogen Informatics"/>
        </authorList>
    </citation>
    <scope>NUCLEOTIDE SEQUENCE</scope>
</reference>
<sequence length="351" mass="39854">MAPVKGVEGAFKPGYLKAAKGDVEADTSKLLRRKINIILNRLTDSNMLDIHKEIIELCIKSQEELDILASLVFEKAIGQAKFCKLFAKLARRLKDVCILVVPPHKSGFSGLLVEKSNLHFHTPFSEIEKKTNDELNAKIEAAQDSSVKKMLEAERENLVNKKRDAYMCNMQFVGELYLIGFIPDRSVRCSLHNFFEHMSETMFEAFLVFVSTIGPRFDETSKDYLTEIMNKVERIIKNIKISSHLHFRLKELKELRARGWQEEFNRPLDSLHSSNQPDQVVSRRASHVEKTPLKQPLSESTGRALTKGSLQALSMVMNPNTKQSVDSLKLGSGNRWNQWNQGCGHLNVSSP</sequence>
<feature type="region of interest" description="Disordered" evidence="1">
    <location>
        <begin position="267"/>
        <end position="302"/>
    </location>
</feature>
<dbReference type="SUPFAM" id="SSF48371">
    <property type="entry name" value="ARM repeat"/>
    <property type="match status" value="1"/>
</dbReference>
<dbReference type="Proteomes" id="UP000784294">
    <property type="component" value="Unassembled WGS sequence"/>
</dbReference>
<comment type="caution">
    <text evidence="3">The sequence shown here is derived from an EMBL/GenBank/DDBJ whole genome shotgun (WGS) entry which is preliminary data.</text>
</comment>
<dbReference type="PANTHER" id="PTHR23253">
    <property type="entry name" value="EUKARYOTIC TRANSLATION INITIATION FACTOR 4 GAMMA"/>
    <property type="match status" value="1"/>
</dbReference>
<dbReference type="InterPro" id="IPR003890">
    <property type="entry name" value="MIF4G-like_typ-3"/>
</dbReference>
<dbReference type="EMBL" id="CAAALY010068436">
    <property type="protein sequence ID" value="VEL24567.1"/>
    <property type="molecule type" value="Genomic_DNA"/>
</dbReference>
<dbReference type="SMART" id="SM00543">
    <property type="entry name" value="MIF4G"/>
    <property type="match status" value="1"/>
</dbReference>
<evidence type="ECO:0000259" key="2">
    <source>
        <dbReference type="SMART" id="SM00543"/>
    </source>
</evidence>
<dbReference type="GO" id="GO:0003723">
    <property type="term" value="F:RNA binding"/>
    <property type="evidence" value="ECO:0007669"/>
    <property type="project" value="InterPro"/>
</dbReference>
<evidence type="ECO:0000313" key="3">
    <source>
        <dbReference type="EMBL" id="VEL24567.1"/>
    </source>
</evidence>
<dbReference type="InterPro" id="IPR016024">
    <property type="entry name" value="ARM-type_fold"/>
</dbReference>
<dbReference type="Gene3D" id="1.25.40.180">
    <property type="match status" value="1"/>
</dbReference>
<protein>
    <recommendedName>
        <fullName evidence="2">MIF4G domain-containing protein</fullName>
    </recommendedName>
</protein>
<evidence type="ECO:0000313" key="4">
    <source>
        <dbReference type="Proteomes" id="UP000784294"/>
    </source>
</evidence>
<name>A0A3S5BHM0_9PLAT</name>
<gene>
    <name evidence="3" type="ORF">PXEA_LOCUS18007</name>
</gene>
<dbReference type="AlphaFoldDB" id="A0A3S5BHM0"/>
<evidence type="ECO:0000256" key="1">
    <source>
        <dbReference type="SAM" id="MobiDB-lite"/>
    </source>
</evidence>
<proteinExistence type="predicted"/>
<accession>A0A3S5BHM0</accession>
<organism evidence="3 4">
    <name type="scientific">Protopolystoma xenopodis</name>
    <dbReference type="NCBI Taxonomy" id="117903"/>
    <lineage>
        <taxon>Eukaryota</taxon>
        <taxon>Metazoa</taxon>
        <taxon>Spiralia</taxon>
        <taxon>Lophotrochozoa</taxon>
        <taxon>Platyhelminthes</taxon>
        <taxon>Monogenea</taxon>
        <taxon>Polyopisthocotylea</taxon>
        <taxon>Polystomatidea</taxon>
        <taxon>Polystomatidae</taxon>
        <taxon>Protopolystoma</taxon>
    </lineage>
</organism>